<dbReference type="EMBL" id="CAJOBP010030477">
    <property type="protein sequence ID" value="CAF4656619.1"/>
    <property type="molecule type" value="Genomic_DNA"/>
</dbReference>
<evidence type="ECO:0000313" key="3">
    <source>
        <dbReference type="Proteomes" id="UP000663873"/>
    </source>
</evidence>
<accession>A0A821FZ90</accession>
<organism evidence="2 3">
    <name type="scientific">Rotaria socialis</name>
    <dbReference type="NCBI Taxonomy" id="392032"/>
    <lineage>
        <taxon>Eukaryota</taxon>
        <taxon>Metazoa</taxon>
        <taxon>Spiralia</taxon>
        <taxon>Gnathifera</taxon>
        <taxon>Rotifera</taxon>
        <taxon>Eurotatoria</taxon>
        <taxon>Bdelloidea</taxon>
        <taxon>Philodinida</taxon>
        <taxon>Philodinidae</taxon>
        <taxon>Rotaria</taxon>
    </lineage>
</organism>
<reference evidence="2" key="1">
    <citation type="submission" date="2021-02" db="EMBL/GenBank/DDBJ databases">
        <authorList>
            <person name="Nowell W R."/>
        </authorList>
    </citation>
    <scope>NUCLEOTIDE SEQUENCE</scope>
</reference>
<feature type="non-terminal residue" evidence="2">
    <location>
        <position position="133"/>
    </location>
</feature>
<protein>
    <recommendedName>
        <fullName evidence="4">Long-chain fatty acid--CoA ligase</fullName>
    </recommendedName>
</protein>
<dbReference type="GO" id="GO:0004467">
    <property type="term" value="F:long-chain fatty acid-CoA ligase activity"/>
    <property type="evidence" value="ECO:0007669"/>
    <property type="project" value="TreeGrafter"/>
</dbReference>
<keyword evidence="3" id="KW-1185">Reference proteome</keyword>
<dbReference type="GO" id="GO:0005783">
    <property type="term" value="C:endoplasmic reticulum"/>
    <property type="evidence" value="ECO:0007669"/>
    <property type="project" value="TreeGrafter"/>
</dbReference>
<name>A0A821FZ90_9BILA</name>
<gene>
    <name evidence="2" type="ORF">UJA718_LOCUS34018</name>
</gene>
<evidence type="ECO:0000256" key="1">
    <source>
        <dbReference type="ARBA" id="ARBA00022598"/>
    </source>
</evidence>
<dbReference type="PANTHER" id="PTHR43272">
    <property type="entry name" value="LONG-CHAIN-FATTY-ACID--COA LIGASE"/>
    <property type="match status" value="1"/>
</dbReference>
<evidence type="ECO:0000313" key="2">
    <source>
        <dbReference type="EMBL" id="CAF4656619.1"/>
    </source>
</evidence>
<proteinExistence type="predicted"/>
<keyword evidence="1" id="KW-0436">Ligase</keyword>
<dbReference type="PANTHER" id="PTHR43272:SF107">
    <property type="entry name" value="LONG-CHAIN-FATTY-ACID--COA LIGASE 5"/>
    <property type="match status" value="1"/>
</dbReference>
<dbReference type="AlphaFoldDB" id="A0A821FZ90"/>
<dbReference type="GO" id="GO:0016020">
    <property type="term" value="C:membrane"/>
    <property type="evidence" value="ECO:0007669"/>
    <property type="project" value="TreeGrafter"/>
</dbReference>
<comment type="caution">
    <text evidence="2">The sequence shown here is derived from an EMBL/GenBank/DDBJ whole genome shotgun (WGS) entry which is preliminary data.</text>
</comment>
<evidence type="ECO:0008006" key="4">
    <source>
        <dbReference type="Google" id="ProtNLM"/>
    </source>
</evidence>
<dbReference type="SUPFAM" id="SSF56801">
    <property type="entry name" value="Acetyl-CoA synthetase-like"/>
    <property type="match status" value="1"/>
</dbReference>
<sequence>GEYVAPERIENIYIHSKYIAQVFVYGNGYKSFTVAIIVPDAEVLEKYAREKNITGNMEELCKKKEIKDLILNDMKQLEKANSLKGFEMSKDIYLHPELFSIENNLLTPTMKTKRPEVGKYFETQIEEMYKNIE</sequence>
<dbReference type="Proteomes" id="UP000663873">
    <property type="component" value="Unassembled WGS sequence"/>
</dbReference>